<dbReference type="EMBL" id="KV440987">
    <property type="protein sequence ID" value="OAD70929.1"/>
    <property type="molecule type" value="Genomic_DNA"/>
</dbReference>
<gene>
    <name evidence="1" type="ORF">PHYBLDRAFT_148149</name>
</gene>
<dbReference type="AlphaFoldDB" id="A0A167LR43"/>
<dbReference type="RefSeq" id="XP_018288969.1">
    <property type="nucleotide sequence ID" value="XM_018432021.1"/>
</dbReference>
<organism evidence="1 2">
    <name type="scientific">Phycomyces blakesleeanus (strain ATCC 8743b / DSM 1359 / FGSC 10004 / NBRC 33097 / NRRL 1555)</name>
    <dbReference type="NCBI Taxonomy" id="763407"/>
    <lineage>
        <taxon>Eukaryota</taxon>
        <taxon>Fungi</taxon>
        <taxon>Fungi incertae sedis</taxon>
        <taxon>Mucoromycota</taxon>
        <taxon>Mucoromycotina</taxon>
        <taxon>Mucoromycetes</taxon>
        <taxon>Mucorales</taxon>
        <taxon>Phycomycetaceae</taxon>
        <taxon>Phycomyces</taxon>
    </lineage>
</organism>
<dbReference type="GeneID" id="28992927"/>
<reference evidence="2" key="1">
    <citation type="submission" date="2015-06" db="EMBL/GenBank/DDBJ databases">
        <title>Expansion of signal transduction pathways in fungi by whole-genome duplication.</title>
        <authorList>
            <consortium name="DOE Joint Genome Institute"/>
            <person name="Corrochano L.M."/>
            <person name="Kuo A."/>
            <person name="Marcet-Houben M."/>
            <person name="Polaino S."/>
            <person name="Salamov A."/>
            <person name="Villalobos J.M."/>
            <person name="Alvarez M.I."/>
            <person name="Avalos J."/>
            <person name="Benito E.P."/>
            <person name="Benoit I."/>
            <person name="Burger G."/>
            <person name="Camino L.P."/>
            <person name="Canovas D."/>
            <person name="Cerda-Olmedo E."/>
            <person name="Cheng J.-F."/>
            <person name="Dominguez A."/>
            <person name="Elias M."/>
            <person name="Eslava A.P."/>
            <person name="Glaser F."/>
            <person name="Grimwood J."/>
            <person name="Gutierrez G."/>
            <person name="Heitman J."/>
            <person name="Henrissat B."/>
            <person name="Iturriaga E.A."/>
            <person name="Lang B.F."/>
            <person name="Lavin J.L."/>
            <person name="Lee S."/>
            <person name="Li W."/>
            <person name="Lindquist E."/>
            <person name="Lopez-Garcia S."/>
            <person name="Luque E.M."/>
            <person name="Marcos A.T."/>
            <person name="Martin J."/>
            <person name="McCluskey K."/>
            <person name="Medina H.R."/>
            <person name="Miralles-Duran A."/>
            <person name="Miyazaki A."/>
            <person name="Munoz-Torres E."/>
            <person name="Oguiza J.A."/>
            <person name="Ohm R."/>
            <person name="Olmedo M."/>
            <person name="Orejas M."/>
            <person name="Ortiz-Castellanos L."/>
            <person name="Pisabarro A.G."/>
            <person name="Rodriguez-Romero J."/>
            <person name="Ruiz-Herrera J."/>
            <person name="Ruiz-Vazquez R."/>
            <person name="Sanz C."/>
            <person name="Schackwitz W."/>
            <person name="Schmutz J."/>
            <person name="Shahriari M."/>
            <person name="Shelest E."/>
            <person name="Silva-Franco F."/>
            <person name="Soanes D."/>
            <person name="Syed K."/>
            <person name="Tagua V.G."/>
            <person name="Talbot N.J."/>
            <person name="Thon M."/>
            <person name="De vries R.P."/>
            <person name="Wiebenga A."/>
            <person name="Yadav J.S."/>
            <person name="Braun E.L."/>
            <person name="Baker S."/>
            <person name="Garre V."/>
            <person name="Horwitz B."/>
            <person name="Torres-Martinez S."/>
            <person name="Idnurm A."/>
            <person name="Herrera-Estrella A."/>
            <person name="Gabaldon T."/>
            <person name="Grigoriev I.V."/>
        </authorList>
    </citation>
    <scope>NUCLEOTIDE SEQUENCE [LARGE SCALE GENOMIC DNA]</scope>
    <source>
        <strain evidence="2">NRRL 1555(-)</strain>
    </source>
</reference>
<proteinExistence type="predicted"/>
<dbReference type="VEuPathDB" id="FungiDB:PHYBLDRAFT_148149"/>
<protein>
    <submittedName>
        <fullName evidence="1">Uncharacterized protein</fullName>
    </submittedName>
</protein>
<accession>A0A167LR43</accession>
<sequence length="120" mass="13520">MLECSFFTFEDSSQPIIFRIKPLLYPKLYLTFENSKCIKVANNTLIPNHSPTHQNNLSNDTPTASMHLETVPQAQEQSMSYTIFKFAATDLETLTTPLEANSQLKSQIPAKQNKAQTLAL</sequence>
<dbReference type="InParanoid" id="A0A167LR43"/>
<name>A0A167LR43_PHYB8</name>
<evidence type="ECO:0000313" key="2">
    <source>
        <dbReference type="Proteomes" id="UP000077315"/>
    </source>
</evidence>
<keyword evidence="2" id="KW-1185">Reference proteome</keyword>
<evidence type="ECO:0000313" key="1">
    <source>
        <dbReference type="EMBL" id="OAD70929.1"/>
    </source>
</evidence>
<dbReference type="Proteomes" id="UP000077315">
    <property type="component" value="Unassembled WGS sequence"/>
</dbReference>